<name>A0A4E0S311_FASHE</name>
<evidence type="ECO:0000313" key="2">
    <source>
        <dbReference type="EMBL" id="THD26710.1"/>
    </source>
</evidence>
<evidence type="ECO:0000256" key="1">
    <source>
        <dbReference type="SAM" id="Phobius"/>
    </source>
</evidence>
<organism evidence="2 3">
    <name type="scientific">Fasciola hepatica</name>
    <name type="common">Liver fluke</name>
    <dbReference type="NCBI Taxonomy" id="6192"/>
    <lineage>
        <taxon>Eukaryota</taxon>
        <taxon>Metazoa</taxon>
        <taxon>Spiralia</taxon>
        <taxon>Lophotrochozoa</taxon>
        <taxon>Platyhelminthes</taxon>
        <taxon>Trematoda</taxon>
        <taxon>Digenea</taxon>
        <taxon>Plagiorchiida</taxon>
        <taxon>Echinostomata</taxon>
        <taxon>Echinostomatoidea</taxon>
        <taxon>Fasciolidae</taxon>
        <taxon>Fasciola</taxon>
    </lineage>
</organism>
<reference evidence="2" key="1">
    <citation type="submission" date="2019-03" db="EMBL/GenBank/DDBJ databases">
        <title>Improved annotation for the trematode Fasciola hepatica.</title>
        <authorList>
            <person name="Choi Y.-J."/>
            <person name="Martin J."/>
            <person name="Mitreva M."/>
        </authorList>
    </citation>
    <scope>NUCLEOTIDE SEQUENCE [LARGE SCALE GENOMIC DNA]</scope>
</reference>
<proteinExistence type="predicted"/>
<accession>A0A4E0S311</accession>
<keyword evidence="1" id="KW-1133">Transmembrane helix</keyword>
<feature type="transmembrane region" description="Helical" evidence="1">
    <location>
        <begin position="6"/>
        <end position="30"/>
    </location>
</feature>
<sequence length="74" mass="8355">MKFTTVFLVFAITVVRTVLFGVNIAPYYLINGQKPKVVRATVDVHGYMMFHQINATTIMLCIVDPDPVEILARL</sequence>
<dbReference type="AlphaFoldDB" id="A0A4E0S311"/>
<dbReference type="EMBL" id="JXXN02000652">
    <property type="protein sequence ID" value="THD26710.1"/>
    <property type="molecule type" value="Genomic_DNA"/>
</dbReference>
<dbReference type="Proteomes" id="UP000230066">
    <property type="component" value="Unassembled WGS sequence"/>
</dbReference>
<protein>
    <submittedName>
        <fullName evidence="2">Uncharacterized protein</fullName>
    </submittedName>
</protein>
<keyword evidence="3" id="KW-1185">Reference proteome</keyword>
<keyword evidence="1" id="KW-0812">Transmembrane</keyword>
<gene>
    <name evidence="2" type="ORF">D915_002522</name>
</gene>
<keyword evidence="1" id="KW-0472">Membrane</keyword>
<comment type="caution">
    <text evidence="2">The sequence shown here is derived from an EMBL/GenBank/DDBJ whole genome shotgun (WGS) entry which is preliminary data.</text>
</comment>
<evidence type="ECO:0000313" key="3">
    <source>
        <dbReference type="Proteomes" id="UP000230066"/>
    </source>
</evidence>